<reference evidence="1 2" key="1">
    <citation type="journal article" date="2016" name="Int. J. Syst. Evol. Microbiol.">
        <title>Pseudaminobacter manganicus sp. nov., isolated from sludge of a manganese mine.</title>
        <authorList>
            <person name="Li J."/>
            <person name="Huang J."/>
            <person name="Liao S."/>
            <person name="Wang G."/>
        </authorList>
    </citation>
    <scope>NUCLEOTIDE SEQUENCE [LARGE SCALE GENOMIC DNA]</scope>
    <source>
        <strain evidence="1 2">JH-7</strain>
    </source>
</reference>
<name>A0A1V8RP22_9HYPH</name>
<dbReference type="EMBL" id="MDET01000023">
    <property type="protein sequence ID" value="OQM74940.1"/>
    <property type="molecule type" value="Genomic_DNA"/>
</dbReference>
<dbReference type="STRING" id="1873176.BFN67_04815"/>
<protein>
    <submittedName>
        <fullName evidence="1">Uncharacterized protein</fullName>
    </submittedName>
</protein>
<gene>
    <name evidence="1" type="ORF">BFN67_04815</name>
</gene>
<dbReference type="Proteomes" id="UP000191905">
    <property type="component" value="Unassembled WGS sequence"/>
</dbReference>
<keyword evidence="2" id="KW-1185">Reference proteome</keyword>
<evidence type="ECO:0000313" key="2">
    <source>
        <dbReference type="Proteomes" id="UP000191905"/>
    </source>
</evidence>
<dbReference type="RefSeq" id="WP_080920478.1">
    <property type="nucleotide sequence ID" value="NZ_MDET01000023.1"/>
</dbReference>
<dbReference type="AlphaFoldDB" id="A0A1V8RP22"/>
<organism evidence="1 2">
    <name type="scientific">Manganibacter manganicus</name>
    <dbReference type="NCBI Taxonomy" id="1873176"/>
    <lineage>
        <taxon>Bacteria</taxon>
        <taxon>Pseudomonadati</taxon>
        <taxon>Pseudomonadota</taxon>
        <taxon>Alphaproteobacteria</taxon>
        <taxon>Hyphomicrobiales</taxon>
        <taxon>Phyllobacteriaceae</taxon>
        <taxon>Manganibacter</taxon>
    </lineage>
</organism>
<sequence length="96" mass="10916">MTESVPLSRVLREEIKALDDIPPSIQTQANIRLINAVHKAAAALDDMQMVYQAVLAWWEENKFEVVDYGEDEKNLYDEPPDFVGLVQASIARAERE</sequence>
<accession>A0A1V8RP22</accession>
<evidence type="ECO:0000313" key="1">
    <source>
        <dbReference type="EMBL" id="OQM74940.1"/>
    </source>
</evidence>
<proteinExistence type="predicted"/>
<comment type="caution">
    <text evidence="1">The sequence shown here is derived from an EMBL/GenBank/DDBJ whole genome shotgun (WGS) entry which is preliminary data.</text>
</comment>